<protein>
    <submittedName>
        <fullName evidence="1">Uncharacterized protein</fullName>
    </submittedName>
</protein>
<comment type="caution">
    <text evidence="1">The sequence shown here is derived from an EMBL/GenBank/DDBJ whole genome shotgun (WGS) entry which is preliminary data.</text>
</comment>
<proteinExistence type="predicted"/>
<organism evidence="1 2">
    <name type="scientific">Gigaspora rosea</name>
    <dbReference type="NCBI Taxonomy" id="44941"/>
    <lineage>
        <taxon>Eukaryota</taxon>
        <taxon>Fungi</taxon>
        <taxon>Fungi incertae sedis</taxon>
        <taxon>Mucoromycota</taxon>
        <taxon>Glomeromycotina</taxon>
        <taxon>Glomeromycetes</taxon>
        <taxon>Diversisporales</taxon>
        <taxon>Gigasporaceae</taxon>
        <taxon>Gigaspora</taxon>
    </lineage>
</organism>
<reference evidence="1 2" key="1">
    <citation type="submission" date="2018-06" db="EMBL/GenBank/DDBJ databases">
        <title>Comparative genomics reveals the genomic features of Rhizophagus irregularis, R. cerebriforme, R. diaphanum and Gigaspora rosea, and their symbiotic lifestyle signature.</title>
        <authorList>
            <person name="Morin E."/>
            <person name="San Clemente H."/>
            <person name="Chen E.C.H."/>
            <person name="De La Providencia I."/>
            <person name="Hainaut M."/>
            <person name="Kuo A."/>
            <person name="Kohler A."/>
            <person name="Murat C."/>
            <person name="Tang N."/>
            <person name="Roy S."/>
            <person name="Loubradou J."/>
            <person name="Henrissat B."/>
            <person name="Grigoriev I.V."/>
            <person name="Corradi N."/>
            <person name="Roux C."/>
            <person name="Martin F.M."/>
        </authorList>
    </citation>
    <scope>NUCLEOTIDE SEQUENCE [LARGE SCALE GENOMIC DNA]</scope>
    <source>
        <strain evidence="1 2">DAOM 194757</strain>
    </source>
</reference>
<gene>
    <name evidence="1" type="ORF">C2G38_2206676</name>
</gene>
<dbReference type="EMBL" id="QKWP01001275">
    <property type="protein sequence ID" value="RIB10224.1"/>
    <property type="molecule type" value="Genomic_DNA"/>
</dbReference>
<dbReference type="OrthoDB" id="2488817at2759"/>
<evidence type="ECO:0000313" key="2">
    <source>
        <dbReference type="Proteomes" id="UP000266673"/>
    </source>
</evidence>
<dbReference type="Proteomes" id="UP000266673">
    <property type="component" value="Unassembled WGS sequence"/>
</dbReference>
<accession>A0A397UJB6</accession>
<dbReference type="AlphaFoldDB" id="A0A397UJB6"/>
<name>A0A397UJB6_9GLOM</name>
<evidence type="ECO:0000313" key="1">
    <source>
        <dbReference type="EMBL" id="RIB10224.1"/>
    </source>
</evidence>
<keyword evidence="2" id="KW-1185">Reference proteome</keyword>
<sequence length="188" mass="22313">MNTQIEIPKVQKRKFNEKDFGERQTSIKKINFKLDVLNDYCIDRMNFYKPTPIFKTRANYEFSKYLTDTIDPWISEDVDFKLCSNCTIQKKEFLFDSINELKDSIYKKKKNEKDLYIEKYGGVVKNWDFPKNLLYNRNFSYDKKEEENPYAELEHASARAHYLAELGIFGNLESNSETDSNKNESASK</sequence>